<keyword evidence="2" id="KW-1185">Reference proteome</keyword>
<reference evidence="1 2" key="1">
    <citation type="journal article" date="2021" name="BMC Biol.">
        <title>Horizontally acquired antibacterial genes associated with adaptive radiation of ladybird beetles.</title>
        <authorList>
            <person name="Li H.S."/>
            <person name="Tang X.F."/>
            <person name="Huang Y.H."/>
            <person name="Xu Z.Y."/>
            <person name="Chen M.L."/>
            <person name="Du X.Y."/>
            <person name="Qiu B.Y."/>
            <person name="Chen P.T."/>
            <person name="Zhang W."/>
            <person name="Slipinski A."/>
            <person name="Escalona H.E."/>
            <person name="Waterhouse R.M."/>
            <person name="Zwick A."/>
            <person name="Pang H."/>
        </authorList>
    </citation>
    <scope>NUCLEOTIDE SEQUENCE [LARGE SCALE GENOMIC DNA]</scope>
    <source>
        <strain evidence="1">SYSU2018</strain>
    </source>
</reference>
<sequence length="178" mass="20506">MGAEQNRVPQGWHETITLVLAQMYKPSDSTIEAKQDMLIMCSNISSLADNNKNVLIHGYFNFPTISWLQETNLNTKTDHTFLEMQLALNLTQLNEKPTHYRNNDTPNNFDPLLTNESELLSDIELLPPKAQCYHLIDEELSGIDYEGGFLDAMWFTRTESSIQNRNTLTRKNKLKRSL</sequence>
<evidence type="ECO:0000313" key="1">
    <source>
        <dbReference type="EMBL" id="KAL3289990.1"/>
    </source>
</evidence>
<name>A0ABD2PGZ6_9CUCU</name>
<protein>
    <recommendedName>
        <fullName evidence="3">Endonuclease/exonuclease/phosphatase domain-containing protein</fullName>
    </recommendedName>
</protein>
<dbReference type="AlphaFoldDB" id="A0ABD2PGZ6"/>
<organism evidence="1 2">
    <name type="scientific">Cryptolaemus montrouzieri</name>
    <dbReference type="NCBI Taxonomy" id="559131"/>
    <lineage>
        <taxon>Eukaryota</taxon>
        <taxon>Metazoa</taxon>
        <taxon>Ecdysozoa</taxon>
        <taxon>Arthropoda</taxon>
        <taxon>Hexapoda</taxon>
        <taxon>Insecta</taxon>
        <taxon>Pterygota</taxon>
        <taxon>Neoptera</taxon>
        <taxon>Endopterygota</taxon>
        <taxon>Coleoptera</taxon>
        <taxon>Polyphaga</taxon>
        <taxon>Cucujiformia</taxon>
        <taxon>Coccinelloidea</taxon>
        <taxon>Coccinellidae</taxon>
        <taxon>Scymninae</taxon>
        <taxon>Scymnini</taxon>
        <taxon>Cryptolaemus</taxon>
    </lineage>
</organism>
<evidence type="ECO:0008006" key="3">
    <source>
        <dbReference type="Google" id="ProtNLM"/>
    </source>
</evidence>
<dbReference type="Gene3D" id="3.60.10.10">
    <property type="entry name" value="Endonuclease/exonuclease/phosphatase"/>
    <property type="match status" value="1"/>
</dbReference>
<comment type="caution">
    <text evidence="1">The sequence shown here is derived from an EMBL/GenBank/DDBJ whole genome shotgun (WGS) entry which is preliminary data.</text>
</comment>
<accession>A0ABD2PGZ6</accession>
<proteinExistence type="predicted"/>
<evidence type="ECO:0000313" key="2">
    <source>
        <dbReference type="Proteomes" id="UP001516400"/>
    </source>
</evidence>
<gene>
    <name evidence="1" type="ORF">HHI36_023370</name>
</gene>
<dbReference type="EMBL" id="JABFTP020000186">
    <property type="protein sequence ID" value="KAL3289990.1"/>
    <property type="molecule type" value="Genomic_DNA"/>
</dbReference>
<dbReference type="InterPro" id="IPR036691">
    <property type="entry name" value="Endo/exonu/phosph_ase_sf"/>
</dbReference>
<dbReference type="Proteomes" id="UP001516400">
    <property type="component" value="Unassembled WGS sequence"/>
</dbReference>